<evidence type="ECO:0000313" key="2">
    <source>
        <dbReference type="Proteomes" id="UP000092993"/>
    </source>
</evidence>
<evidence type="ECO:0000313" key="1">
    <source>
        <dbReference type="EMBL" id="OBZ74818.1"/>
    </source>
</evidence>
<dbReference type="Proteomes" id="UP000092993">
    <property type="component" value="Unassembled WGS sequence"/>
</dbReference>
<dbReference type="AlphaFoldDB" id="A0A1C7MDA9"/>
<proteinExistence type="predicted"/>
<accession>A0A1C7MDA9</accession>
<sequence>MVSNANAFIGVQSGAYNHSFPGADIACGQWLDNDDWAARRWTSVEAIRVSGDAAIIAHYIGAIYRGMREGPGSISIP</sequence>
<gene>
    <name evidence="1" type="ORF">A0H81_05522</name>
</gene>
<name>A0A1C7MDA9_GRIFR</name>
<protein>
    <submittedName>
        <fullName evidence="1">Uncharacterized protein</fullName>
    </submittedName>
</protein>
<reference evidence="1 2" key="1">
    <citation type="submission" date="2016-03" db="EMBL/GenBank/DDBJ databases">
        <title>Whole genome sequencing of Grifola frondosa 9006-11.</title>
        <authorList>
            <person name="Min B."/>
            <person name="Park H."/>
            <person name="Kim J.-G."/>
            <person name="Cho H."/>
            <person name="Oh Y.-L."/>
            <person name="Kong W.-S."/>
            <person name="Choi I.-G."/>
        </authorList>
    </citation>
    <scope>NUCLEOTIDE SEQUENCE [LARGE SCALE GENOMIC DNA]</scope>
    <source>
        <strain evidence="1 2">9006-11</strain>
    </source>
</reference>
<dbReference type="EMBL" id="LUGG01000005">
    <property type="protein sequence ID" value="OBZ74818.1"/>
    <property type="molecule type" value="Genomic_DNA"/>
</dbReference>
<keyword evidence="2" id="KW-1185">Reference proteome</keyword>
<organism evidence="1 2">
    <name type="scientific">Grifola frondosa</name>
    <name type="common">Maitake</name>
    <name type="synonym">Polyporus frondosus</name>
    <dbReference type="NCBI Taxonomy" id="5627"/>
    <lineage>
        <taxon>Eukaryota</taxon>
        <taxon>Fungi</taxon>
        <taxon>Dikarya</taxon>
        <taxon>Basidiomycota</taxon>
        <taxon>Agaricomycotina</taxon>
        <taxon>Agaricomycetes</taxon>
        <taxon>Polyporales</taxon>
        <taxon>Grifolaceae</taxon>
        <taxon>Grifola</taxon>
    </lineage>
</organism>
<comment type="caution">
    <text evidence="1">The sequence shown here is derived from an EMBL/GenBank/DDBJ whole genome shotgun (WGS) entry which is preliminary data.</text>
</comment>